<dbReference type="InterPro" id="IPR016286">
    <property type="entry name" value="FUC_metazoa-typ"/>
</dbReference>
<evidence type="ECO:0000259" key="7">
    <source>
        <dbReference type="SMART" id="SM00458"/>
    </source>
</evidence>
<evidence type="ECO:0000313" key="9">
    <source>
        <dbReference type="Proteomes" id="UP000308760"/>
    </source>
</evidence>
<dbReference type="Pfam" id="PF14200">
    <property type="entry name" value="RicinB_lectin_2"/>
    <property type="match status" value="2"/>
</dbReference>
<feature type="domain" description="Ricin B lectin" evidence="7">
    <location>
        <begin position="541"/>
        <end position="673"/>
    </location>
</feature>
<keyword evidence="4" id="KW-0732">Signal</keyword>
<dbReference type="InterPro" id="IPR035992">
    <property type="entry name" value="Ricin_B-like_lectins"/>
</dbReference>
<dbReference type="InterPro" id="IPR000933">
    <property type="entry name" value="Glyco_hydro_29"/>
</dbReference>
<dbReference type="Proteomes" id="UP000308760">
    <property type="component" value="Unassembled WGS sequence"/>
</dbReference>
<protein>
    <recommendedName>
        <fullName evidence="3">alpha-L-fucosidase</fullName>
        <ecNumber evidence="3">3.2.1.51</ecNumber>
    </recommendedName>
</protein>
<evidence type="ECO:0000256" key="5">
    <source>
        <dbReference type="ARBA" id="ARBA00022801"/>
    </source>
</evidence>
<dbReference type="RefSeq" id="WP_136537015.1">
    <property type="nucleotide sequence ID" value="NZ_STGY01000076.1"/>
</dbReference>
<dbReference type="Gene3D" id="2.80.10.50">
    <property type="match status" value="1"/>
</dbReference>
<dbReference type="AlphaFoldDB" id="A0A4S8Q4V3"/>
<dbReference type="InterPro" id="IPR013780">
    <property type="entry name" value="Glyco_hydro_b"/>
</dbReference>
<evidence type="ECO:0000256" key="4">
    <source>
        <dbReference type="ARBA" id="ARBA00022729"/>
    </source>
</evidence>
<comment type="similarity">
    <text evidence="2">Belongs to the glycosyl hydrolase 29 family.</text>
</comment>
<dbReference type="PANTHER" id="PTHR10030">
    <property type="entry name" value="ALPHA-L-FUCOSIDASE"/>
    <property type="match status" value="1"/>
</dbReference>
<dbReference type="Pfam" id="PF16757">
    <property type="entry name" value="Fucosidase_C"/>
    <property type="match status" value="1"/>
</dbReference>
<sequence length="675" mass="74092">MPELSRRQLMKFGAAGAAAAAGVLQAGAGWATAGPSSYIPTWESVDQHPAAPEWFQDAKFGIYWHWGAFTTPEYEYEWYGREMYNDGTGINNHHKATYGDPRTQWGYEKFIDGGVDQAGNRVQFRPVLKSQGGKFDPDEWVQLFKNAGARISGPVAEHHDGYSMWDSQINEWNSVDRGPRLNLLGLFADAVRRQNMKLFVSMHHSFNHNGFFRFVPQQSNPSLRKLYGQLSRAEEDQLWFDKLKEVIDRAQPDIIYHDFALDSPGYCHGDSGPCSIDEQQRLNFLAYYFNKGVEWNKDVVTTYKHFDRGFHNASAVEDYERGGPADLVYPYWQTDESIASGSWSYTSGLSYYSSQQMIHQLIDRVSKNGNMMLNVAPTAEGEIPQAQRNVLNDFGTYLNRNGESIYATRAWAAYGEGPTKMGGGSFVEPKAGTNTDIRFTRTKDNRVLYATVLGWPSGTLNITTLNSNRIDLGTLTSVRLLGSAAGTYVDLPSRTQDGSGLRITMPANAPYSALAYVVKLTFSGAIPALAGGGGGTIPTGWARIANIATGLVLDSGGNVASGSQLKQWNAGGSTNLQWQLVDVGGGYYRLVNRTNGMVADSWGDTANGAAAKQAAWNGGSNQQWRLNSMGDGRYQIINRGTGTCLDSGGDTTVGSGVKLWAPQSSTNLQWTITAV</sequence>
<evidence type="ECO:0000256" key="1">
    <source>
        <dbReference type="ARBA" id="ARBA00004071"/>
    </source>
</evidence>
<accession>A0A4S8Q4V3</accession>
<dbReference type="PANTHER" id="PTHR10030:SF37">
    <property type="entry name" value="ALPHA-L-FUCOSIDASE-RELATED"/>
    <property type="match status" value="1"/>
</dbReference>
<dbReference type="GO" id="GO:0016139">
    <property type="term" value="P:glycoside catabolic process"/>
    <property type="evidence" value="ECO:0007669"/>
    <property type="project" value="TreeGrafter"/>
</dbReference>
<keyword evidence="9" id="KW-1185">Reference proteome</keyword>
<dbReference type="PROSITE" id="PS50231">
    <property type="entry name" value="RICIN_B_LECTIN"/>
    <property type="match status" value="1"/>
</dbReference>
<dbReference type="GO" id="GO:0005764">
    <property type="term" value="C:lysosome"/>
    <property type="evidence" value="ECO:0007669"/>
    <property type="project" value="TreeGrafter"/>
</dbReference>
<dbReference type="EMBL" id="STGY01000076">
    <property type="protein sequence ID" value="THV35244.1"/>
    <property type="molecule type" value="Genomic_DNA"/>
</dbReference>
<dbReference type="PROSITE" id="PS51318">
    <property type="entry name" value="TAT"/>
    <property type="match status" value="1"/>
</dbReference>
<dbReference type="SMART" id="SM00812">
    <property type="entry name" value="Alpha_L_fucos"/>
    <property type="match status" value="1"/>
</dbReference>
<dbReference type="GO" id="GO:0006004">
    <property type="term" value="P:fucose metabolic process"/>
    <property type="evidence" value="ECO:0007669"/>
    <property type="project" value="InterPro"/>
</dbReference>
<comment type="function">
    <text evidence="1">Alpha-L-fucosidase is responsible for hydrolyzing the alpha-1,6-linked fucose joined to the reducing-end N-acetylglucosamine of the carbohydrate moieties of glycoproteins.</text>
</comment>
<dbReference type="SUPFAM" id="SSF50370">
    <property type="entry name" value="Ricin B-like lectins"/>
    <property type="match status" value="1"/>
</dbReference>
<dbReference type="InterPro" id="IPR057739">
    <property type="entry name" value="Glyco_hydro_29_N"/>
</dbReference>
<dbReference type="Gene3D" id="2.60.40.1180">
    <property type="entry name" value="Golgi alpha-mannosidase II"/>
    <property type="match status" value="1"/>
</dbReference>
<evidence type="ECO:0000313" key="8">
    <source>
        <dbReference type="EMBL" id="THV35244.1"/>
    </source>
</evidence>
<dbReference type="SUPFAM" id="SSF51445">
    <property type="entry name" value="(Trans)glycosidases"/>
    <property type="match status" value="1"/>
</dbReference>
<comment type="caution">
    <text evidence="8">The sequence shown here is derived from an EMBL/GenBank/DDBJ whole genome shotgun (WGS) entry which is preliminary data.</text>
</comment>
<dbReference type="CDD" id="cd00161">
    <property type="entry name" value="beta-trefoil_Ricin-like"/>
    <property type="match status" value="1"/>
</dbReference>
<keyword evidence="5" id="KW-0378">Hydrolase</keyword>
<reference evidence="9" key="1">
    <citation type="submission" date="2019-04" db="EMBL/GenBank/DDBJ databases">
        <title>Nocardioides xinjiangensis sp. nov.</title>
        <authorList>
            <person name="Liu S."/>
        </authorList>
    </citation>
    <scope>NUCLEOTIDE SEQUENCE [LARGE SCALE GENOMIC DNA]</scope>
    <source>
        <strain evidence="9">18</strain>
    </source>
</reference>
<dbReference type="Gene3D" id="3.20.20.80">
    <property type="entry name" value="Glycosidases"/>
    <property type="match status" value="1"/>
</dbReference>
<name>A0A4S8Q4V3_9ACTN</name>
<dbReference type="SMART" id="SM00458">
    <property type="entry name" value="RICIN"/>
    <property type="match status" value="1"/>
</dbReference>
<reference evidence="8 9" key="2">
    <citation type="submission" date="2019-05" db="EMBL/GenBank/DDBJ databases">
        <title>Glycomyces buryatensis sp. nov.</title>
        <authorList>
            <person name="Nikitina E."/>
        </authorList>
    </citation>
    <scope>NUCLEOTIDE SEQUENCE [LARGE SCALE GENOMIC DNA]</scope>
    <source>
        <strain evidence="8 9">18</strain>
    </source>
</reference>
<dbReference type="InterPro" id="IPR006311">
    <property type="entry name" value="TAT_signal"/>
</dbReference>
<dbReference type="OrthoDB" id="5526311at2"/>
<evidence type="ECO:0000256" key="3">
    <source>
        <dbReference type="ARBA" id="ARBA00012662"/>
    </source>
</evidence>
<organism evidence="8 9">
    <name type="scientific">Glycomyces buryatensis</name>
    <dbReference type="NCBI Taxonomy" id="2570927"/>
    <lineage>
        <taxon>Bacteria</taxon>
        <taxon>Bacillati</taxon>
        <taxon>Actinomycetota</taxon>
        <taxon>Actinomycetes</taxon>
        <taxon>Glycomycetales</taxon>
        <taxon>Glycomycetaceae</taxon>
        <taxon>Glycomyces</taxon>
    </lineage>
</organism>
<dbReference type="InterPro" id="IPR000772">
    <property type="entry name" value="Ricin_B_lectin"/>
</dbReference>
<dbReference type="InterPro" id="IPR031919">
    <property type="entry name" value="Fucosidase_C"/>
</dbReference>
<keyword evidence="6" id="KW-0326">Glycosidase</keyword>
<gene>
    <name evidence="8" type="ORF">FAB82_23570</name>
</gene>
<evidence type="ECO:0000256" key="6">
    <source>
        <dbReference type="ARBA" id="ARBA00023295"/>
    </source>
</evidence>
<dbReference type="PRINTS" id="PR00741">
    <property type="entry name" value="GLHYDRLASE29"/>
</dbReference>
<proteinExistence type="inferred from homology"/>
<dbReference type="Pfam" id="PF01120">
    <property type="entry name" value="Alpha_L_fucos"/>
    <property type="match status" value="1"/>
</dbReference>
<dbReference type="GO" id="GO:0004560">
    <property type="term" value="F:alpha-L-fucosidase activity"/>
    <property type="evidence" value="ECO:0007669"/>
    <property type="project" value="InterPro"/>
</dbReference>
<dbReference type="EC" id="3.2.1.51" evidence="3"/>
<evidence type="ECO:0000256" key="2">
    <source>
        <dbReference type="ARBA" id="ARBA00007951"/>
    </source>
</evidence>
<dbReference type="InterPro" id="IPR017853">
    <property type="entry name" value="GH"/>
</dbReference>